<evidence type="ECO:0000256" key="1">
    <source>
        <dbReference type="SAM" id="Phobius"/>
    </source>
</evidence>
<accession>S0FVP6</accession>
<proteinExistence type="predicted"/>
<reference evidence="2 3" key="1">
    <citation type="journal article" date="2013" name="Genome Announc.">
        <title>Draft Genome Sequence of Desulfotignum phosphitoxidans DSM 13687 Strain FiPS-3.</title>
        <authorList>
            <person name="Poehlein A."/>
            <person name="Daniel R."/>
            <person name="Simeonova D.D."/>
        </authorList>
    </citation>
    <scope>NUCLEOTIDE SEQUENCE [LARGE SCALE GENOMIC DNA]</scope>
    <source>
        <strain evidence="2 3">DSM 13687</strain>
    </source>
</reference>
<organism evidence="2 3">
    <name type="scientific">Desulfotignum phosphitoxidans DSM 13687</name>
    <dbReference type="NCBI Taxonomy" id="1286635"/>
    <lineage>
        <taxon>Bacteria</taxon>
        <taxon>Pseudomonadati</taxon>
        <taxon>Thermodesulfobacteriota</taxon>
        <taxon>Desulfobacteria</taxon>
        <taxon>Desulfobacterales</taxon>
        <taxon>Desulfobacteraceae</taxon>
        <taxon>Desulfotignum</taxon>
    </lineage>
</organism>
<evidence type="ECO:0000313" key="2">
    <source>
        <dbReference type="EMBL" id="EMS77189.1"/>
    </source>
</evidence>
<gene>
    <name evidence="2" type="ORF">Dpo_22c00080</name>
</gene>
<dbReference type="Proteomes" id="UP000014216">
    <property type="component" value="Unassembled WGS sequence"/>
</dbReference>
<protein>
    <submittedName>
        <fullName evidence="2">Uncharacterized protein</fullName>
    </submittedName>
</protein>
<keyword evidence="3" id="KW-1185">Reference proteome</keyword>
<dbReference type="EMBL" id="APJX01000021">
    <property type="protein sequence ID" value="EMS77189.1"/>
    <property type="molecule type" value="Genomic_DNA"/>
</dbReference>
<comment type="caution">
    <text evidence="2">The sequence shown here is derived from an EMBL/GenBank/DDBJ whole genome shotgun (WGS) entry which is preliminary data.</text>
</comment>
<feature type="transmembrane region" description="Helical" evidence="1">
    <location>
        <begin position="6"/>
        <end position="32"/>
    </location>
</feature>
<dbReference type="RefSeq" id="WP_006968822.1">
    <property type="nucleotide sequence ID" value="NZ_APJX01000021.1"/>
</dbReference>
<keyword evidence="1" id="KW-0812">Transmembrane</keyword>
<keyword evidence="1" id="KW-1133">Transmembrane helix</keyword>
<name>S0FVP6_9BACT</name>
<evidence type="ECO:0000313" key="3">
    <source>
        <dbReference type="Proteomes" id="UP000014216"/>
    </source>
</evidence>
<keyword evidence="1" id="KW-0472">Membrane</keyword>
<dbReference type="AlphaFoldDB" id="S0FVP6"/>
<sequence length="42" mass="4383">MDLSTITVAGLTGDVSTLAVVVIGGLAVIWSIRKLIKLTNRS</sequence>